<feature type="domain" description="DAHP synthetase I/KDSA" evidence="9">
    <location>
        <begin position="13"/>
        <end position="262"/>
    </location>
</feature>
<dbReference type="InterPro" id="IPR013785">
    <property type="entry name" value="Aldolase_TIM"/>
</dbReference>
<dbReference type="EMBL" id="AP009153">
    <property type="protein sequence ID" value="BAH38665.1"/>
    <property type="molecule type" value="Genomic_DNA"/>
</dbReference>
<comment type="pathway">
    <text evidence="3">Carbohydrate biosynthesis; 3-deoxy-D-manno-octulosonate biosynthesis; 3-deoxy-D-manno-octulosonate from D-ribulose 5-phosphate: step 2/3.</text>
</comment>
<comment type="pathway">
    <text evidence="2">Bacterial outer membrane biogenesis; lipopolysaccharide biosynthesis.</text>
</comment>
<comment type="similarity">
    <text evidence="4">Belongs to the KdsA family.</text>
</comment>
<dbReference type="GO" id="GO:0008676">
    <property type="term" value="F:3-deoxy-8-phosphooctulonate synthase activity"/>
    <property type="evidence" value="ECO:0007669"/>
    <property type="project" value="UniProtKB-EC"/>
</dbReference>
<protein>
    <recommendedName>
        <fullName evidence="5">3-deoxy-8-phosphooctulonate synthase</fullName>
        <ecNumber evidence="5">2.5.1.55</ecNumber>
    </recommendedName>
</protein>
<accession>C1A8V5</accession>
<dbReference type="EC" id="2.5.1.55" evidence="5"/>
<dbReference type="UniPathway" id="UPA00030"/>
<dbReference type="InterPro" id="IPR006269">
    <property type="entry name" value="KDO8P_synthase"/>
</dbReference>
<dbReference type="NCBIfam" id="NF003543">
    <property type="entry name" value="PRK05198.1"/>
    <property type="match status" value="1"/>
</dbReference>
<dbReference type="Pfam" id="PF00793">
    <property type="entry name" value="DAHP_synth_1"/>
    <property type="match status" value="1"/>
</dbReference>
<evidence type="ECO:0000313" key="10">
    <source>
        <dbReference type="EMBL" id="BAH38665.1"/>
    </source>
</evidence>
<evidence type="ECO:0000256" key="7">
    <source>
        <dbReference type="ARBA" id="ARBA00022679"/>
    </source>
</evidence>
<dbReference type="KEGG" id="gau:GAU_1623"/>
<keyword evidence="6" id="KW-0963">Cytoplasm</keyword>
<evidence type="ECO:0000256" key="6">
    <source>
        <dbReference type="ARBA" id="ARBA00022490"/>
    </source>
</evidence>
<proteinExistence type="inferred from homology"/>
<evidence type="ECO:0000256" key="2">
    <source>
        <dbReference type="ARBA" id="ARBA00004756"/>
    </source>
</evidence>
<keyword evidence="7 10" id="KW-0808">Transferase</keyword>
<evidence type="ECO:0000256" key="4">
    <source>
        <dbReference type="ARBA" id="ARBA00010499"/>
    </source>
</evidence>
<dbReference type="SUPFAM" id="SSF51569">
    <property type="entry name" value="Aldolase"/>
    <property type="match status" value="1"/>
</dbReference>
<evidence type="ECO:0000313" key="11">
    <source>
        <dbReference type="Proteomes" id="UP000002209"/>
    </source>
</evidence>
<name>C1A8V5_GEMAT</name>
<sequence>MSDDRMTSQLPADRLFLIAGPCQLEDDALNLRVGETLARLAEQVPGGIIYKASFDKANRSNVDGVRGPGLQEGLAALDRVRVATGLPILTDVHEASQCAAAGQVVDVLQIPAFLCRQTDLLLAAGATGKAVNVKKGQWMHPEGMRGAIRKVEAGAVLAGREAGALAVTERGTFFGYGDLVVDMRSFARMREACGVPAIFDATHSVQRPGQGAGGTSGGAREFIPSLTLAAIASGAQGLFLETHPDPDRAPSDGPNMIPLHELGDLVARAVDIWDRVTR</sequence>
<dbReference type="UniPathway" id="UPA00357">
    <property type="reaction ID" value="UER00474"/>
</dbReference>
<evidence type="ECO:0000256" key="1">
    <source>
        <dbReference type="ARBA" id="ARBA00004496"/>
    </source>
</evidence>
<evidence type="ECO:0000259" key="9">
    <source>
        <dbReference type="Pfam" id="PF00793"/>
    </source>
</evidence>
<evidence type="ECO:0000256" key="8">
    <source>
        <dbReference type="ARBA" id="ARBA00049112"/>
    </source>
</evidence>
<gene>
    <name evidence="10" type="primary">kdsA</name>
    <name evidence="10" type="ordered locus">GAU_1623</name>
</gene>
<organism evidence="10 11">
    <name type="scientific">Gemmatimonas aurantiaca (strain DSM 14586 / JCM 11422 / NBRC 100505 / T-27)</name>
    <dbReference type="NCBI Taxonomy" id="379066"/>
    <lineage>
        <taxon>Bacteria</taxon>
        <taxon>Pseudomonadati</taxon>
        <taxon>Gemmatimonadota</taxon>
        <taxon>Gemmatimonadia</taxon>
        <taxon>Gemmatimonadales</taxon>
        <taxon>Gemmatimonadaceae</taxon>
        <taxon>Gemmatimonas</taxon>
    </lineage>
</organism>
<dbReference type="Proteomes" id="UP000002209">
    <property type="component" value="Chromosome"/>
</dbReference>
<evidence type="ECO:0000256" key="5">
    <source>
        <dbReference type="ARBA" id="ARBA00012693"/>
    </source>
</evidence>
<dbReference type="NCBIfam" id="TIGR01362">
    <property type="entry name" value="KDO8P_synth"/>
    <property type="match status" value="1"/>
</dbReference>
<dbReference type="GO" id="GO:0005737">
    <property type="term" value="C:cytoplasm"/>
    <property type="evidence" value="ECO:0007669"/>
    <property type="project" value="UniProtKB-SubCell"/>
</dbReference>
<dbReference type="AlphaFoldDB" id="C1A8V5"/>
<keyword evidence="11" id="KW-1185">Reference proteome</keyword>
<dbReference type="GO" id="GO:0009103">
    <property type="term" value="P:lipopolysaccharide biosynthetic process"/>
    <property type="evidence" value="ECO:0007669"/>
    <property type="project" value="UniProtKB-UniPathway"/>
</dbReference>
<evidence type="ECO:0000256" key="3">
    <source>
        <dbReference type="ARBA" id="ARBA00004845"/>
    </source>
</evidence>
<dbReference type="InterPro" id="IPR006218">
    <property type="entry name" value="DAHP1/KDSA"/>
</dbReference>
<reference evidence="11" key="1">
    <citation type="submission" date="2006-03" db="EMBL/GenBank/DDBJ databases">
        <title>Complete genome sequence of Gemmatimonas aurantiaca T-27 that represents a novel phylum Gemmatimonadetes.</title>
        <authorList>
            <person name="Takasaki K."/>
            <person name="Ichikawa N."/>
            <person name="Miura H."/>
            <person name="Matsushita S."/>
            <person name="Watanabe Y."/>
            <person name="Oguchi A."/>
            <person name="Ankai A."/>
            <person name="Yashiro I."/>
            <person name="Takahashi M."/>
            <person name="Terui Y."/>
            <person name="Fukui S."/>
            <person name="Yokoyama H."/>
            <person name="Tanikawa S."/>
            <person name="Hanada S."/>
            <person name="Kamagata Y."/>
            <person name="Fujita N."/>
        </authorList>
    </citation>
    <scope>NUCLEOTIDE SEQUENCE [LARGE SCALE GENOMIC DNA]</scope>
    <source>
        <strain evidence="11">T-27 / DSM 14586 / JCM 11422 / NBRC 100505</strain>
    </source>
</reference>
<dbReference type="HOGENOM" id="CLU_036666_0_0_0"/>
<dbReference type="Gene3D" id="3.20.20.70">
    <property type="entry name" value="Aldolase class I"/>
    <property type="match status" value="1"/>
</dbReference>
<comment type="catalytic activity">
    <reaction evidence="8">
        <text>D-arabinose 5-phosphate + phosphoenolpyruvate + H2O = 3-deoxy-alpha-D-manno-2-octulosonate-8-phosphate + phosphate</text>
        <dbReference type="Rhea" id="RHEA:14053"/>
        <dbReference type="ChEBI" id="CHEBI:15377"/>
        <dbReference type="ChEBI" id="CHEBI:43474"/>
        <dbReference type="ChEBI" id="CHEBI:57693"/>
        <dbReference type="ChEBI" id="CHEBI:58702"/>
        <dbReference type="ChEBI" id="CHEBI:85985"/>
        <dbReference type="EC" id="2.5.1.55"/>
    </reaction>
</comment>
<comment type="subcellular location">
    <subcellularLocation>
        <location evidence="1">Cytoplasm</location>
    </subcellularLocation>
</comment>
<dbReference type="PANTHER" id="PTHR21057">
    <property type="entry name" value="PHOSPHO-2-DEHYDRO-3-DEOXYHEPTONATE ALDOLASE"/>
    <property type="match status" value="1"/>
</dbReference>
<dbReference type="STRING" id="379066.GAU_1623"/>
<dbReference type="RefSeq" id="WP_012683112.1">
    <property type="nucleotide sequence ID" value="NC_012489.1"/>
</dbReference>
<dbReference type="eggNOG" id="COG2877">
    <property type="taxonomic scope" value="Bacteria"/>
</dbReference>